<dbReference type="InterPro" id="IPR036005">
    <property type="entry name" value="Creatinase/aminopeptidase-like"/>
</dbReference>
<dbReference type="STRING" id="126957.T1J866"/>
<dbReference type="InterPro" id="IPR000994">
    <property type="entry name" value="Pept_M24"/>
</dbReference>
<protein>
    <recommendedName>
        <fullName evidence="3">Peptidase M24 domain-containing protein</fullName>
    </recommendedName>
</protein>
<dbReference type="EMBL" id="JH431948">
    <property type="status" value="NOT_ANNOTATED_CDS"/>
    <property type="molecule type" value="Genomic_DNA"/>
</dbReference>
<dbReference type="Gene3D" id="3.90.230.10">
    <property type="entry name" value="Creatinase/methionine aminopeptidase superfamily"/>
    <property type="match status" value="1"/>
</dbReference>
<name>T1J866_STRMM</name>
<dbReference type="eggNOG" id="KOG2776">
    <property type="taxonomic scope" value="Eukaryota"/>
</dbReference>
<dbReference type="AlphaFoldDB" id="T1J866"/>
<dbReference type="CDD" id="cd01089">
    <property type="entry name" value="PA2G4-like"/>
    <property type="match status" value="1"/>
</dbReference>
<dbReference type="PhylomeDB" id="T1J866"/>
<dbReference type="PANTHER" id="PTHR10804">
    <property type="entry name" value="PROTEASE FAMILY M24 METHIONYL AMINOPEPTIDASE, AMINOPEPTIDASE P"/>
    <property type="match status" value="1"/>
</dbReference>
<comment type="similarity">
    <text evidence="1">Belongs to the peptidase M24 family.</text>
</comment>
<proteinExistence type="inferred from homology"/>
<feature type="compositionally biased region" description="Basic residues" evidence="2">
    <location>
        <begin position="362"/>
        <end position="371"/>
    </location>
</feature>
<dbReference type="HOGENOM" id="CLU_041451_2_1_1"/>
<dbReference type="EnsemblMetazoa" id="SMAR009890-RA">
    <property type="protein sequence ID" value="SMAR009890-PA"/>
    <property type="gene ID" value="SMAR009890"/>
</dbReference>
<dbReference type="Pfam" id="PF00557">
    <property type="entry name" value="Peptidase_M24"/>
    <property type="match status" value="1"/>
</dbReference>
<dbReference type="PANTHER" id="PTHR10804:SF11">
    <property type="entry name" value="PROLIFERATION-ASSOCIATED PROTEIN 2G4"/>
    <property type="match status" value="1"/>
</dbReference>
<organism evidence="4 5">
    <name type="scientific">Strigamia maritima</name>
    <name type="common">European centipede</name>
    <name type="synonym">Geophilus maritimus</name>
    <dbReference type="NCBI Taxonomy" id="126957"/>
    <lineage>
        <taxon>Eukaryota</taxon>
        <taxon>Metazoa</taxon>
        <taxon>Ecdysozoa</taxon>
        <taxon>Arthropoda</taxon>
        <taxon>Myriapoda</taxon>
        <taxon>Chilopoda</taxon>
        <taxon>Pleurostigmophora</taxon>
        <taxon>Geophilomorpha</taxon>
        <taxon>Linotaeniidae</taxon>
        <taxon>Strigamia</taxon>
    </lineage>
</organism>
<evidence type="ECO:0000313" key="5">
    <source>
        <dbReference type="Proteomes" id="UP000014500"/>
    </source>
</evidence>
<evidence type="ECO:0000259" key="3">
    <source>
        <dbReference type="Pfam" id="PF00557"/>
    </source>
</evidence>
<dbReference type="OMA" id="SRMFYSE"/>
<reference evidence="5" key="1">
    <citation type="submission" date="2011-05" db="EMBL/GenBank/DDBJ databases">
        <authorList>
            <person name="Richards S.R."/>
            <person name="Qu J."/>
            <person name="Jiang H."/>
            <person name="Jhangiani S.N."/>
            <person name="Agravi P."/>
            <person name="Goodspeed R."/>
            <person name="Gross S."/>
            <person name="Mandapat C."/>
            <person name="Jackson L."/>
            <person name="Mathew T."/>
            <person name="Pu L."/>
            <person name="Thornton R."/>
            <person name="Saada N."/>
            <person name="Wilczek-Boney K.B."/>
            <person name="Lee S."/>
            <person name="Kovar C."/>
            <person name="Wu Y."/>
            <person name="Scherer S.E."/>
            <person name="Worley K.C."/>
            <person name="Muzny D.M."/>
            <person name="Gibbs R."/>
        </authorList>
    </citation>
    <scope>NUCLEOTIDE SEQUENCE</scope>
    <source>
        <strain evidence="5">Brora</strain>
    </source>
</reference>
<dbReference type="InterPro" id="IPR047113">
    <property type="entry name" value="PA2G4/ARX1"/>
</dbReference>
<keyword evidence="5" id="KW-1185">Reference proteome</keyword>
<evidence type="ECO:0000256" key="1">
    <source>
        <dbReference type="ARBA" id="ARBA00007319"/>
    </source>
</evidence>
<dbReference type="FunFam" id="3.90.230.10:FF:000013">
    <property type="entry name" value="DNA-binding protein, 42 kDa"/>
    <property type="match status" value="1"/>
</dbReference>
<dbReference type="Gene3D" id="1.10.10.10">
    <property type="entry name" value="Winged helix-like DNA-binding domain superfamily/Winged helix DNA-binding domain"/>
    <property type="match status" value="1"/>
</dbReference>
<feature type="domain" description="Peptidase M24" evidence="3">
    <location>
        <begin position="19"/>
        <end position="190"/>
    </location>
</feature>
<dbReference type="InterPro" id="IPR036390">
    <property type="entry name" value="WH_DNA-bd_sf"/>
</dbReference>
<dbReference type="Proteomes" id="UP000014500">
    <property type="component" value="Unassembled WGS sequence"/>
</dbReference>
<dbReference type="NCBIfam" id="TIGR00495">
    <property type="entry name" value="crvDNA_42K"/>
    <property type="match status" value="1"/>
</dbReference>
<evidence type="ECO:0000313" key="4">
    <source>
        <dbReference type="EnsemblMetazoa" id="SMAR009890-PA"/>
    </source>
</evidence>
<reference evidence="4" key="2">
    <citation type="submission" date="2015-02" db="UniProtKB">
        <authorList>
            <consortium name="EnsemblMetazoa"/>
        </authorList>
    </citation>
    <scope>IDENTIFICATION</scope>
</reference>
<sequence>MADKDNVEKTIAEDLVVTKYKMAGEMVNKVLKQVIEKCKPEVSVREMCELGDQLILDETNKVFKKEKELKKGVAFPTCVSVNNCICHYSPLKTDSDFVMKEGDVVKIDLGVHVDGFIAVTAHTIVIGAKKDAPATGRKADVIVAAHLASEAALRLVKPGNQNFMITEKVQQVVESYKCKPIEGVLSHQLKQFTIDGEKTIIQNPTEAQKKDHEKCDFEVYEVYAVDVLISTGDGKGREMDARTTVFKKTDTIYQLKMKASRAFYSEIDKRFGTMPFTLRSIEDEKKAKMGVKECTTHKLLEPFHVLYEKEGEFSAQFKFTVLLMPSGSHKITGLPLESDCYKSEFTIDDPELKQLLNTSTKKTSKKKKKKQINQISPGQIPTK</sequence>
<dbReference type="FunFam" id="1.10.10.10:FF:000029">
    <property type="entry name" value="Proliferation-associated 2G4, a"/>
    <property type="match status" value="1"/>
</dbReference>
<evidence type="ECO:0000256" key="2">
    <source>
        <dbReference type="SAM" id="MobiDB-lite"/>
    </source>
</evidence>
<dbReference type="SUPFAM" id="SSF46785">
    <property type="entry name" value="Winged helix' DNA-binding domain"/>
    <property type="match status" value="1"/>
</dbReference>
<accession>T1J866</accession>
<feature type="region of interest" description="Disordered" evidence="2">
    <location>
        <begin position="358"/>
        <end position="383"/>
    </location>
</feature>
<dbReference type="InterPro" id="IPR036388">
    <property type="entry name" value="WH-like_DNA-bd_sf"/>
</dbReference>
<dbReference type="InterPro" id="IPR004545">
    <property type="entry name" value="PA2G4"/>
</dbReference>
<dbReference type="SUPFAM" id="SSF55920">
    <property type="entry name" value="Creatinase/aminopeptidase"/>
    <property type="match status" value="1"/>
</dbReference>